<keyword evidence="3" id="KW-1185">Reference proteome</keyword>
<evidence type="ECO:0000259" key="1">
    <source>
        <dbReference type="Pfam" id="PF13649"/>
    </source>
</evidence>
<protein>
    <submittedName>
        <fullName evidence="2">SAM-dependent methyltransferase</fullName>
    </submittedName>
</protein>
<proteinExistence type="predicted"/>
<evidence type="ECO:0000313" key="2">
    <source>
        <dbReference type="EMBL" id="POH62623.1"/>
    </source>
</evidence>
<dbReference type="PANTHER" id="PTHR42912:SF80">
    <property type="entry name" value="METHYLTRANSFERASE DOMAIN-CONTAINING PROTEIN"/>
    <property type="match status" value="1"/>
</dbReference>
<dbReference type="Proteomes" id="UP000237340">
    <property type="component" value="Unassembled WGS sequence"/>
</dbReference>
<sequence length="217" mass="23316">MAPEIRAAYARRAAEYAEHLGSITSVHPADLQLVTGWAERLDGPLIDAGCGPGQWTGHLAARGVNIRGVDLVPGFIDHARQAYPEVSFAIGDIGALPEPPGTVAGVLAWYSLIHHEPTSLRGALSEFARVLRPGGELLLGFFEGPVVEPFEHAITTAYRWPVAALSDELRAARYDIIETHARTGPGHRPHGALRACLSARADAARSLPDTSQLESRR</sequence>
<name>A0A2S3ZAM2_9MICO</name>
<dbReference type="GO" id="GO:0008168">
    <property type="term" value="F:methyltransferase activity"/>
    <property type="evidence" value="ECO:0007669"/>
    <property type="project" value="UniProtKB-KW"/>
</dbReference>
<dbReference type="InterPro" id="IPR050508">
    <property type="entry name" value="Methyltransf_Superfamily"/>
</dbReference>
<dbReference type="CDD" id="cd02440">
    <property type="entry name" value="AdoMet_MTases"/>
    <property type="match status" value="1"/>
</dbReference>
<dbReference type="PANTHER" id="PTHR42912">
    <property type="entry name" value="METHYLTRANSFERASE"/>
    <property type="match status" value="1"/>
</dbReference>
<evidence type="ECO:0000313" key="3">
    <source>
        <dbReference type="Proteomes" id="UP000237340"/>
    </source>
</evidence>
<gene>
    <name evidence="2" type="ORF">C3B61_17440</name>
</gene>
<dbReference type="EMBL" id="PPXD01000026">
    <property type="protein sequence ID" value="POH62623.1"/>
    <property type="molecule type" value="Genomic_DNA"/>
</dbReference>
<dbReference type="Pfam" id="PF13649">
    <property type="entry name" value="Methyltransf_25"/>
    <property type="match status" value="1"/>
</dbReference>
<keyword evidence="2" id="KW-0489">Methyltransferase</keyword>
<dbReference type="InterPro" id="IPR029063">
    <property type="entry name" value="SAM-dependent_MTases_sf"/>
</dbReference>
<comment type="caution">
    <text evidence="2">The sequence shown here is derived from an EMBL/GenBank/DDBJ whole genome shotgun (WGS) entry which is preliminary data.</text>
</comment>
<dbReference type="AlphaFoldDB" id="A0A2S3ZAM2"/>
<dbReference type="SUPFAM" id="SSF53335">
    <property type="entry name" value="S-adenosyl-L-methionine-dependent methyltransferases"/>
    <property type="match status" value="1"/>
</dbReference>
<keyword evidence="2" id="KW-0808">Transferase</keyword>
<accession>A0A2S3ZAM2</accession>
<reference evidence="2 3" key="1">
    <citation type="submission" date="2018-01" db="EMBL/GenBank/DDBJ databases">
        <title>Cryobacterium sp. nov., from glaciers in China.</title>
        <authorList>
            <person name="Liu Q."/>
            <person name="Xin Y.-H."/>
        </authorList>
    </citation>
    <scope>NUCLEOTIDE SEQUENCE [LARGE SCALE GENOMIC DNA]</scope>
    <source>
        <strain evidence="2 3">TMN-42</strain>
    </source>
</reference>
<dbReference type="GO" id="GO:0032259">
    <property type="term" value="P:methylation"/>
    <property type="evidence" value="ECO:0007669"/>
    <property type="project" value="UniProtKB-KW"/>
</dbReference>
<dbReference type="RefSeq" id="WP_103461754.1">
    <property type="nucleotide sequence ID" value="NZ_PPXD01000026.1"/>
</dbReference>
<dbReference type="Gene3D" id="3.40.50.150">
    <property type="entry name" value="Vaccinia Virus protein VP39"/>
    <property type="match status" value="1"/>
</dbReference>
<feature type="domain" description="Methyltransferase" evidence="1">
    <location>
        <begin position="46"/>
        <end position="135"/>
    </location>
</feature>
<organism evidence="2 3">
    <name type="scientific">Cryobacterium zongtaii</name>
    <dbReference type="NCBI Taxonomy" id="1259217"/>
    <lineage>
        <taxon>Bacteria</taxon>
        <taxon>Bacillati</taxon>
        <taxon>Actinomycetota</taxon>
        <taxon>Actinomycetes</taxon>
        <taxon>Micrococcales</taxon>
        <taxon>Microbacteriaceae</taxon>
        <taxon>Cryobacterium</taxon>
    </lineage>
</organism>
<dbReference type="InterPro" id="IPR041698">
    <property type="entry name" value="Methyltransf_25"/>
</dbReference>